<dbReference type="EMBL" id="OW152823">
    <property type="protein sequence ID" value="CAH2039620.1"/>
    <property type="molecule type" value="Genomic_DNA"/>
</dbReference>
<protein>
    <submittedName>
        <fullName evidence="2">Uncharacterized protein</fullName>
    </submittedName>
</protein>
<keyword evidence="3" id="KW-1185">Reference proteome</keyword>
<reference evidence="2" key="1">
    <citation type="submission" date="2022-03" db="EMBL/GenBank/DDBJ databases">
        <authorList>
            <person name="Martin H S."/>
        </authorList>
    </citation>
    <scope>NUCLEOTIDE SEQUENCE</scope>
</reference>
<gene>
    <name evidence="2" type="ORF">IPOD504_LOCUS1829</name>
</gene>
<name>A0ABN8HSS4_9NEOP</name>
<sequence length="212" mass="24033">MRYDKITYSAPSMPSRANELRSVEDENKEIKYKEEEALVDKNDGVLKNKLEFSRCNTGNSIQLNENNAFVNNDSSTHGNDSDDKECEPRNNRQSNNNLQDHEKISTLKEVIEHVISNKAIQKQPSVGEISSKSKHSEIESTTENHEEEKKENIKSIEDKEEIQENEIRETASPSQSDCSRATRWEALADMAAELPPSLTIDPITGHIYALSK</sequence>
<evidence type="ECO:0000313" key="2">
    <source>
        <dbReference type="EMBL" id="CAH2039620.1"/>
    </source>
</evidence>
<dbReference type="Proteomes" id="UP000837857">
    <property type="component" value="Chromosome 11"/>
</dbReference>
<feature type="region of interest" description="Disordered" evidence="1">
    <location>
        <begin position="1"/>
        <end position="26"/>
    </location>
</feature>
<accession>A0ABN8HSS4</accession>
<proteinExistence type="predicted"/>
<feature type="compositionally biased region" description="Polar residues" evidence="1">
    <location>
        <begin position="58"/>
        <end position="78"/>
    </location>
</feature>
<feature type="region of interest" description="Disordered" evidence="1">
    <location>
        <begin position="58"/>
        <end position="102"/>
    </location>
</feature>
<evidence type="ECO:0000256" key="1">
    <source>
        <dbReference type="SAM" id="MobiDB-lite"/>
    </source>
</evidence>
<feature type="non-terminal residue" evidence="2">
    <location>
        <position position="212"/>
    </location>
</feature>
<feature type="compositionally biased region" description="Basic and acidic residues" evidence="1">
    <location>
        <begin position="134"/>
        <end position="157"/>
    </location>
</feature>
<organism evidence="2 3">
    <name type="scientific">Iphiclides podalirius</name>
    <name type="common">scarce swallowtail</name>
    <dbReference type="NCBI Taxonomy" id="110791"/>
    <lineage>
        <taxon>Eukaryota</taxon>
        <taxon>Metazoa</taxon>
        <taxon>Ecdysozoa</taxon>
        <taxon>Arthropoda</taxon>
        <taxon>Hexapoda</taxon>
        <taxon>Insecta</taxon>
        <taxon>Pterygota</taxon>
        <taxon>Neoptera</taxon>
        <taxon>Endopterygota</taxon>
        <taxon>Lepidoptera</taxon>
        <taxon>Glossata</taxon>
        <taxon>Ditrysia</taxon>
        <taxon>Papilionoidea</taxon>
        <taxon>Papilionidae</taxon>
        <taxon>Papilioninae</taxon>
        <taxon>Iphiclides</taxon>
    </lineage>
</organism>
<evidence type="ECO:0000313" key="3">
    <source>
        <dbReference type="Proteomes" id="UP000837857"/>
    </source>
</evidence>
<feature type="region of interest" description="Disordered" evidence="1">
    <location>
        <begin position="121"/>
        <end position="180"/>
    </location>
</feature>